<evidence type="ECO:0000259" key="10">
    <source>
        <dbReference type="PROSITE" id="PS50850"/>
    </source>
</evidence>
<feature type="transmembrane region" description="Helical" evidence="9">
    <location>
        <begin position="64"/>
        <end position="84"/>
    </location>
</feature>
<evidence type="ECO:0000256" key="9">
    <source>
        <dbReference type="SAM" id="Phobius"/>
    </source>
</evidence>
<dbReference type="GO" id="GO:0015149">
    <property type="term" value="F:hexose transmembrane transporter activity"/>
    <property type="evidence" value="ECO:0007669"/>
    <property type="project" value="TreeGrafter"/>
</dbReference>
<feature type="transmembrane region" description="Helical" evidence="9">
    <location>
        <begin position="403"/>
        <end position="429"/>
    </location>
</feature>
<proteinExistence type="inferred from homology"/>
<feature type="region of interest" description="Disordered" evidence="8">
    <location>
        <begin position="241"/>
        <end position="262"/>
    </location>
</feature>
<feature type="transmembrane region" description="Helical" evidence="9">
    <location>
        <begin position="96"/>
        <end position="115"/>
    </location>
</feature>
<evidence type="ECO:0000256" key="4">
    <source>
        <dbReference type="ARBA" id="ARBA00022692"/>
    </source>
</evidence>
<dbReference type="SUPFAM" id="SSF103473">
    <property type="entry name" value="MFS general substrate transporter"/>
    <property type="match status" value="1"/>
</dbReference>
<dbReference type="InterPro" id="IPR045263">
    <property type="entry name" value="GLUT"/>
</dbReference>
<feature type="transmembrane region" description="Helical" evidence="9">
    <location>
        <begin position="184"/>
        <end position="204"/>
    </location>
</feature>
<protein>
    <recommendedName>
        <fullName evidence="10">Major facilitator superfamily (MFS) profile domain-containing protein</fullName>
    </recommendedName>
</protein>
<dbReference type="Pfam" id="PF00083">
    <property type="entry name" value="Sugar_tr"/>
    <property type="match status" value="1"/>
</dbReference>
<dbReference type="InterPro" id="IPR020846">
    <property type="entry name" value="MFS_dom"/>
</dbReference>
<evidence type="ECO:0000256" key="5">
    <source>
        <dbReference type="ARBA" id="ARBA00022989"/>
    </source>
</evidence>
<dbReference type="PANTHER" id="PTHR23503:SF8">
    <property type="entry name" value="FACILITATED GLUCOSE TRANSPORTER PROTEIN 1"/>
    <property type="match status" value="1"/>
</dbReference>
<feature type="transmembrane region" description="Helical" evidence="9">
    <location>
        <begin position="121"/>
        <end position="142"/>
    </location>
</feature>
<evidence type="ECO:0000256" key="2">
    <source>
        <dbReference type="ARBA" id="ARBA00010992"/>
    </source>
</evidence>
<dbReference type="GO" id="GO:0016020">
    <property type="term" value="C:membrane"/>
    <property type="evidence" value="ECO:0007669"/>
    <property type="project" value="UniProtKB-SubCell"/>
</dbReference>
<feature type="compositionally biased region" description="Low complexity" evidence="8">
    <location>
        <begin position="249"/>
        <end position="262"/>
    </location>
</feature>
<dbReference type="InterPro" id="IPR005828">
    <property type="entry name" value="MFS_sugar_transport-like"/>
</dbReference>
<evidence type="ECO:0000256" key="7">
    <source>
        <dbReference type="ARBA" id="ARBA00049119"/>
    </source>
</evidence>
<comment type="subcellular location">
    <subcellularLocation>
        <location evidence="1">Membrane</location>
        <topology evidence="1">Multi-pass membrane protein</topology>
    </subcellularLocation>
</comment>
<dbReference type="InterPro" id="IPR003663">
    <property type="entry name" value="Sugar/inositol_transpt"/>
</dbReference>
<comment type="caution">
    <text evidence="11">The sequence shown here is derived from an EMBL/GenBank/DDBJ whole genome shotgun (WGS) entry which is preliminary data.</text>
</comment>
<dbReference type="Proteomes" id="UP001050691">
    <property type="component" value="Unassembled WGS sequence"/>
</dbReference>
<keyword evidence="12" id="KW-1185">Reference proteome</keyword>
<accession>A0AAV5ADJ6</accession>
<dbReference type="EMBL" id="BPWL01000007">
    <property type="protein sequence ID" value="GJJ12465.1"/>
    <property type="molecule type" value="Genomic_DNA"/>
</dbReference>
<dbReference type="AlphaFoldDB" id="A0AAV5ADJ6"/>
<reference evidence="11" key="1">
    <citation type="submission" date="2021-10" db="EMBL/GenBank/DDBJ databases">
        <title>De novo Genome Assembly of Clathrus columnatus (Basidiomycota, Fungi) Using Illumina and Nanopore Sequence Data.</title>
        <authorList>
            <person name="Ogiso-Tanaka E."/>
            <person name="Itagaki H."/>
            <person name="Hosoya T."/>
            <person name="Hosaka K."/>
        </authorList>
    </citation>
    <scope>NUCLEOTIDE SEQUENCE</scope>
    <source>
        <strain evidence="11">MO-923</strain>
    </source>
</reference>
<evidence type="ECO:0000256" key="8">
    <source>
        <dbReference type="SAM" id="MobiDB-lite"/>
    </source>
</evidence>
<feature type="transmembrane region" description="Helical" evidence="9">
    <location>
        <begin position="372"/>
        <end position="396"/>
    </location>
</feature>
<keyword evidence="4 9" id="KW-0812">Transmembrane</keyword>
<comment type="similarity">
    <text evidence="2">Belongs to the major facilitator superfamily. Sugar transporter (TC 2.A.1.1) family.</text>
</comment>
<keyword evidence="3" id="KW-0813">Transport</keyword>
<organism evidence="11 12">
    <name type="scientific">Clathrus columnatus</name>
    <dbReference type="NCBI Taxonomy" id="1419009"/>
    <lineage>
        <taxon>Eukaryota</taxon>
        <taxon>Fungi</taxon>
        <taxon>Dikarya</taxon>
        <taxon>Basidiomycota</taxon>
        <taxon>Agaricomycotina</taxon>
        <taxon>Agaricomycetes</taxon>
        <taxon>Phallomycetidae</taxon>
        <taxon>Phallales</taxon>
        <taxon>Clathraceae</taxon>
        <taxon>Clathrus</taxon>
    </lineage>
</organism>
<evidence type="ECO:0000256" key="3">
    <source>
        <dbReference type="ARBA" id="ARBA00022448"/>
    </source>
</evidence>
<sequence length="468" mass="49668">MSSQSTTSLSFRGWQTALWILITSFQFGWQISALNQIQAVLTCSNKQLIPGVSTFPPCIPMSDFKFSVVTASFTVGGCVGSIAGNHVADVRGRKSSIRISAILVFLGAGLMTISSSVPPLVIGRSIIGFGSGLGLCAVPIYLSEIAPLSIKGSVGVLHQLGIVIGILVTQIAGLFLAAPSRWRFIPFIAAILSVVQFLCSSIAVDSPAWLSSKLRLSESKAAASTLWRSEVVHPERLDAERGEAEGLLSSASSSNTRTTADDATTNGSITWIHLVTPPLRRPFVVVSLAMAAQQLSGVNAVLYYSNNIFAGIIPNAAAYVSLGITVVNALMTFPPIYLVERIGRRSLLRLSALGSVISLFSIGYGINSGHVVFASIAVIIFIASFAIGLGPVPFIIISDITPFYAVSAVSSAAMALNWLSNFVVGLFFLPLRDLLANDDPSRKGSIFYVFGAVLLSLYLAWDKAYQAP</sequence>
<dbReference type="Gene3D" id="1.20.1250.20">
    <property type="entry name" value="MFS general substrate transporter like domains"/>
    <property type="match status" value="1"/>
</dbReference>
<feature type="transmembrane region" description="Helical" evidence="9">
    <location>
        <begin position="154"/>
        <end position="178"/>
    </location>
</feature>
<evidence type="ECO:0000256" key="6">
    <source>
        <dbReference type="ARBA" id="ARBA00023136"/>
    </source>
</evidence>
<dbReference type="PRINTS" id="PR00171">
    <property type="entry name" value="SUGRTRNSPORT"/>
</dbReference>
<feature type="transmembrane region" description="Helical" evidence="9">
    <location>
        <begin position="445"/>
        <end position="461"/>
    </location>
</feature>
<feature type="domain" description="Major facilitator superfamily (MFS) profile" evidence="10">
    <location>
        <begin position="16"/>
        <end position="468"/>
    </location>
</feature>
<dbReference type="PROSITE" id="PS00217">
    <property type="entry name" value="SUGAR_TRANSPORT_2"/>
    <property type="match status" value="1"/>
</dbReference>
<gene>
    <name evidence="11" type="ORF">Clacol_006707</name>
</gene>
<name>A0AAV5ADJ6_9AGAM</name>
<evidence type="ECO:0000313" key="12">
    <source>
        <dbReference type="Proteomes" id="UP001050691"/>
    </source>
</evidence>
<keyword evidence="6 9" id="KW-0472">Membrane</keyword>
<evidence type="ECO:0000256" key="1">
    <source>
        <dbReference type="ARBA" id="ARBA00004141"/>
    </source>
</evidence>
<keyword evidence="5 9" id="KW-1133">Transmembrane helix</keyword>
<dbReference type="InterPro" id="IPR036259">
    <property type="entry name" value="MFS_trans_sf"/>
</dbReference>
<feature type="transmembrane region" description="Helical" evidence="9">
    <location>
        <begin position="316"/>
        <end position="339"/>
    </location>
</feature>
<evidence type="ECO:0000313" key="11">
    <source>
        <dbReference type="EMBL" id="GJJ12465.1"/>
    </source>
</evidence>
<dbReference type="InterPro" id="IPR005829">
    <property type="entry name" value="Sugar_transporter_CS"/>
</dbReference>
<dbReference type="PANTHER" id="PTHR23503">
    <property type="entry name" value="SOLUTE CARRIER FAMILY 2"/>
    <property type="match status" value="1"/>
</dbReference>
<comment type="catalytic activity">
    <reaction evidence="7">
        <text>myo-inositol(out) + H(+)(out) = myo-inositol(in) + H(+)(in)</text>
        <dbReference type="Rhea" id="RHEA:60364"/>
        <dbReference type="ChEBI" id="CHEBI:15378"/>
        <dbReference type="ChEBI" id="CHEBI:17268"/>
    </reaction>
</comment>
<dbReference type="PROSITE" id="PS50850">
    <property type="entry name" value="MFS"/>
    <property type="match status" value="1"/>
</dbReference>
<feature type="transmembrane region" description="Helical" evidence="9">
    <location>
        <begin position="346"/>
        <end position="366"/>
    </location>
</feature>